<feature type="region of interest" description="Disordered" evidence="1">
    <location>
        <begin position="539"/>
        <end position="610"/>
    </location>
</feature>
<feature type="compositionally biased region" description="Low complexity" evidence="1">
    <location>
        <begin position="1021"/>
        <end position="1031"/>
    </location>
</feature>
<evidence type="ECO:0000313" key="2">
    <source>
        <dbReference type="EMBL" id="EFI91350.1"/>
    </source>
</evidence>
<feature type="compositionally biased region" description="Basic and acidic residues" evidence="1">
    <location>
        <begin position="973"/>
        <end position="984"/>
    </location>
</feature>
<dbReference type="VEuPathDB" id="FungiDB:SCHCODRAFT_02521659"/>
<feature type="compositionally biased region" description="Polar residues" evidence="1">
    <location>
        <begin position="960"/>
        <end position="970"/>
    </location>
</feature>
<feature type="compositionally biased region" description="Basic and acidic residues" evidence="1">
    <location>
        <begin position="759"/>
        <end position="776"/>
    </location>
</feature>
<gene>
    <name evidence="2" type="ORF">SCHCODRAFT_114707</name>
</gene>
<evidence type="ECO:0000313" key="3">
    <source>
        <dbReference type="Proteomes" id="UP000007431"/>
    </source>
</evidence>
<accession>D8QLI7</accession>
<reference evidence="2 3" key="1">
    <citation type="journal article" date="2010" name="Nat. Biotechnol.">
        <title>Genome sequence of the model mushroom Schizophyllum commune.</title>
        <authorList>
            <person name="Ohm R.A."/>
            <person name="de Jong J.F."/>
            <person name="Lugones L.G."/>
            <person name="Aerts A."/>
            <person name="Kothe E."/>
            <person name="Stajich J.E."/>
            <person name="de Vries R.P."/>
            <person name="Record E."/>
            <person name="Levasseur A."/>
            <person name="Baker S.E."/>
            <person name="Bartholomew K.A."/>
            <person name="Coutinho P.M."/>
            <person name="Erdmann S."/>
            <person name="Fowler T.J."/>
            <person name="Gathman A.C."/>
            <person name="Lombard V."/>
            <person name="Henrissat B."/>
            <person name="Knabe N."/>
            <person name="Kuees U."/>
            <person name="Lilly W.W."/>
            <person name="Lindquist E."/>
            <person name="Lucas S."/>
            <person name="Magnuson J.K."/>
            <person name="Piumi F."/>
            <person name="Raudaskoski M."/>
            <person name="Salamov A."/>
            <person name="Schmutz J."/>
            <person name="Schwarze F.W.M.R."/>
            <person name="vanKuyk P.A."/>
            <person name="Horton J.S."/>
            <person name="Grigoriev I.V."/>
            <person name="Woesten H.A.B."/>
        </authorList>
    </citation>
    <scope>NUCLEOTIDE SEQUENCE [LARGE SCALE GENOMIC DNA]</scope>
    <source>
        <strain evidence="3">H4-8 / FGSC 9210</strain>
    </source>
</reference>
<feature type="compositionally biased region" description="Polar residues" evidence="1">
    <location>
        <begin position="744"/>
        <end position="756"/>
    </location>
</feature>
<feature type="region of interest" description="Disordered" evidence="1">
    <location>
        <begin position="676"/>
        <end position="777"/>
    </location>
</feature>
<protein>
    <submittedName>
        <fullName evidence="2">Uncharacterized protein</fullName>
    </submittedName>
</protein>
<dbReference type="Proteomes" id="UP000007431">
    <property type="component" value="Unassembled WGS sequence"/>
</dbReference>
<dbReference type="EMBL" id="GL377318">
    <property type="protein sequence ID" value="EFI91350.1"/>
    <property type="molecule type" value="Genomic_DNA"/>
</dbReference>
<organism evidence="3">
    <name type="scientific">Schizophyllum commune (strain H4-8 / FGSC 9210)</name>
    <name type="common">Split gill fungus</name>
    <dbReference type="NCBI Taxonomy" id="578458"/>
    <lineage>
        <taxon>Eukaryota</taxon>
        <taxon>Fungi</taxon>
        <taxon>Dikarya</taxon>
        <taxon>Basidiomycota</taxon>
        <taxon>Agaricomycotina</taxon>
        <taxon>Agaricomycetes</taxon>
        <taxon>Agaricomycetidae</taxon>
        <taxon>Agaricales</taxon>
        <taxon>Schizophyllaceae</taxon>
        <taxon>Schizophyllum</taxon>
    </lineage>
</organism>
<proteinExistence type="predicted"/>
<feature type="compositionally biased region" description="Basic and acidic residues" evidence="1">
    <location>
        <begin position="546"/>
        <end position="563"/>
    </location>
</feature>
<feature type="region of interest" description="Disordered" evidence="1">
    <location>
        <begin position="1227"/>
        <end position="1264"/>
    </location>
</feature>
<feature type="compositionally biased region" description="Polar residues" evidence="1">
    <location>
        <begin position="685"/>
        <end position="725"/>
    </location>
</feature>
<evidence type="ECO:0000256" key="1">
    <source>
        <dbReference type="SAM" id="MobiDB-lite"/>
    </source>
</evidence>
<dbReference type="InParanoid" id="D8QLI7"/>
<feature type="non-terminal residue" evidence="2">
    <location>
        <position position="1434"/>
    </location>
</feature>
<dbReference type="HOGENOM" id="CLU_252263_0_0_1"/>
<name>D8QLI7_SCHCM</name>
<sequence>MPRNTVSACKRNDSKPLPRRSARIQQQQKAMVQAPAKPAQCGRTNRQSGASSQGTSKRKRKRDDKGEEACDVQAAKKRSSRSGNITPSHEAEAAKPIKRTVQFDDNEPLEALSDDGAAEEAAAKAAALSVSPEFLASRSENARYAALGPREIPCPPDAVTRITPSRTLDSKGRVLLQYPIRYILAYRIEVGDLYNYLKSVKRDFHDFQGTLLYFQLQLDEELDMRRTQGMNETVYMGERVWTMVMSQSDRPETLPYPTQRIRKFQEIMGWAVYAALHCATKTLSYDALRAFNNSKRLRYRLRPTQHNADEQVANPERALKAPRRESGRGTLKLRKLAMYRSLRSNTTTSHEDEAAKPYKRDVRFAGGEPLEPISTDLLDVEQAERAAAAATTADFLANRPENAQYVDADVRTVHCPLEAVAKIAPTRTRDSKGRVLLQYPTRYILAFKMEVLALHEYFKAIGRDYRSVAGTMLFFLIQVQDLLSIRHGHGLYETTVMGKTVWTIVMSESDRPETLPYPTARIRIFQDIMESDAPPSVFNYRPTARRIKESRPRVGGEADDKLAAGRIPHAGPHGKRLSTAKGLRLGARDSPQPQPETQDDSKEKGKKARESMLVMEGAKRDTVTCSVSLVHPPETTLPSSVPPPGSFQCALMTSSRRSTNILAQPVSIATAMPRHMASRCDCDDSTQPARRSARIQQQQKAAVQRSANSTQCGRASGNSSTNSQGAAKRKRKRNAQGEEDCDSQAATKRSSRSGSITPVHEDEAAEPIKRAVRFDDNEPLEALSDDGAAEEAAAKAAALSVPAEFLASRPENAQYVSLNPRAMPCPPDAVARIEPSRTLDSKGRVLLQYPIRFVLAYRIEVGALYRYLKSVKRDFIDFQGTLLAFQLKIDEGLNMRHEHGLSEVVYMGRRTWTMIMSQSDRPETLPYPTLRIRKFQAIMGCTSQPRVYPYQPRTTRRSARIQQQREQPSVNPIRRERAIDEAKITNENVTMKKRKREDKDEDAEQRNCSSGLTAKKRSLRSNTTSETESSTQGNTIVTVKRGVRFGHDDALEELSDDRVAEESAAEAAALSVSAEFLANRPENAPYVALSPREMPCPPDAVAGMAPTRTLDSKGRVLLQYPIRFVLAYRIEVGALYRYLKSVKRDFFDFQGTLLAFQLKIDEGLNMRHDHGLSEVVYMGRRIWTMIMSQSDRPETLPYPTQRIRKFQEIMGCTSQPRVYPSQPMAHRLNSDAIPSQESEKTKSKKRGVRFDDDQPLEPLPDDKADGEAVARAAAAAITVESLATRPENAQYASLDPRVFPCASDARARFAPTRTLDSKGRIHIQYPIRYILAYRIEVGALYTYLKSVKRDLHDFQGTLLHCQPQLDEGLNMRRQDGMTEMVYMGRRIWSMIMSQSDRPETLPYPTARIQKFQEIMGSPLARSGEVGVYVSVYFM</sequence>
<feature type="region of interest" description="Disordered" evidence="1">
    <location>
        <begin position="946"/>
        <end position="1033"/>
    </location>
</feature>
<feature type="region of interest" description="Disordered" evidence="1">
    <location>
        <begin position="1"/>
        <end position="105"/>
    </location>
</feature>
<keyword evidence="3" id="KW-1185">Reference proteome</keyword>
<feature type="compositionally biased region" description="Polar residues" evidence="1">
    <location>
        <begin position="42"/>
        <end position="55"/>
    </location>
</feature>